<protein>
    <submittedName>
        <fullName evidence="6">Uncharacterized protein</fullName>
    </submittedName>
</protein>
<dbReference type="GO" id="GO:0031640">
    <property type="term" value="P:killing of cells of another organism"/>
    <property type="evidence" value="ECO:0007669"/>
    <property type="project" value="UniProtKB-KW"/>
</dbReference>
<reference evidence="6" key="1">
    <citation type="submission" date="2015-04" db="UniProtKB">
        <authorList>
            <consortium name="EnsemblPlants"/>
        </authorList>
    </citation>
    <scope>IDENTIFICATION</scope>
    <source>
        <strain evidence="6">SL10</strain>
    </source>
</reference>
<organism evidence="6">
    <name type="scientific">Oryza nivara</name>
    <name type="common">Indian wild rice</name>
    <name type="synonym">Oryza sativa f. spontanea</name>
    <dbReference type="NCBI Taxonomy" id="4536"/>
    <lineage>
        <taxon>Eukaryota</taxon>
        <taxon>Viridiplantae</taxon>
        <taxon>Streptophyta</taxon>
        <taxon>Embryophyta</taxon>
        <taxon>Tracheophyta</taxon>
        <taxon>Spermatophyta</taxon>
        <taxon>Magnoliopsida</taxon>
        <taxon>Liliopsida</taxon>
        <taxon>Poales</taxon>
        <taxon>Poaceae</taxon>
        <taxon>BOP clade</taxon>
        <taxon>Oryzoideae</taxon>
        <taxon>Oryzeae</taxon>
        <taxon>Oryzinae</taxon>
        <taxon>Oryza</taxon>
    </lineage>
</organism>
<keyword evidence="3" id="KW-0295">Fungicide</keyword>
<name>A0A0E0IZ61_ORYNI</name>
<dbReference type="HOGENOM" id="CLU_805067_0_0_1"/>
<keyword evidence="2" id="KW-0929">Antimicrobial</keyword>
<keyword evidence="5" id="KW-0472">Membrane</keyword>
<reference evidence="6" key="2">
    <citation type="submission" date="2018-04" db="EMBL/GenBank/DDBJ databases">
        <title>OnivRS2 (Oryza nivara Reference Sequence Version 2).</title>
        <authorList>
            <person name="Zhang J."/>
            <person name="Kudrna D."/>
            <person name="Lee S."/>
            <person name="Talag J."/>
            <person name="Rajasekar S."/>
            <person name="Welchert J."/>
            <person name="Hsing Y.-I."/>
            <person name="Wing R.A."/>
        </authorList>
    </citation>
    <scope>NUCLEOTIDE SEQUENCE [LARGE SCALE GENOMIC DNA]</scope>
    <source>
        <strain evidence="6">SL10</strain>
    </source>
</reference>
<evidence type="ECO:0000256" key="5">
    <source>
        <dbReference type="SAM" id="Phobius"/>
    </source>
</evidence>
<dbReference type="PANTHER" id="PTHR48224">
    <property type="entry name" value="DEFENSIN-LIKE PROTEIN 270-RELATED"/>
    <property type="match status" value="1"/>
</dbReference>
<sequence>MALQLATRSSKSLTLLVFVAAVIAVPLVLMCLLVAVAAASASAAASSGEYRPSYGDTYATCIPVAACDDNGCATRCRDLGYNPGSACWTSKDIKLYCCCGHGRRLPSLAMHSRKKPSPVAAAAAVPLLLMCLLFAATAMAASPSSAAAAAASFVEPSDADTYSTCFEAGGCNNTGCAIRCRDLGHNPAGSACRTRDTAIYCCCGVGRDTPPSCVLSIDRLIRALQLAAHSRKSTVSVLIMPLLMLLLAAMAASAASSYQADDQMSDFGMCFFASSCYDTGCAIRCRDLGWNPAGSGCRKYPDIDQLCCCARPSSSSSSSPAPSIA</sequence>
<evidence type="ECO:0000313" key="7">
    <source>
        <dbReference type="Proteomes" id="UP000006591"/>
    </source>
</evidence>
<dbReference type="Proteomes" id="UP000006591">
    <property type="component" value="Chromosome 11"/>
</dbReference>
<keyword evidence="5" id="KW-1133">Transmembrane helix</keyword>
<dbReference type="InterPro" id="IPR010851">
    <property type="entry name" value="DEFL"/>
</dbReference>
<evidence type="ECO:0000313" key="6">
    <source>
        <dbReference type="EnsemblPlants" id="ONIVA11G05650.1"/>
    </source>
</evidence>
<evidence type="ECO:0000256" key="1">
    <source>
        <dbReference type="ARBA" id="ARBA00006722"/>
    </source>
</evidence>
<dbReference type="AlphaFoldDB" id="A0A0E0IZ61"/>
<proteinExistence type="inferred from homology"/>
<feature type="transmembrane region" description="Helical" evidence="5">
    <location>
        <begin position="235"/>
        <end position="255"/>
    </location>
</feature>
<dbReference type="GO" id="GO:0050832">
    <property type="term" value="P:defense response to fungus"/>
    <property type="evidence" value="ECO:0007669"/>
    <property type="project" value="UniProtKB-KW"/>
</dbReference>
<keyword evidence="7" id="KW-1185">Reference proteome</keyword>
<keyword evidence="5" id="KW-0812">Transmembrane</keyword>
<dbReference type="Pfam" id="PF25052">
    <property type="entry name" value="AtDEF-like"/>
    <property type="match status" value="1"/>
</dbReference>
<dbReference type="OMA" id="CFFARSC"/>
<evidence type="ECO:0000256" key="3">
    <source>
        <dbReference type="ARBA" id="ARBA00022577"/>
    </source>
</evidence>
<evidence type="ECO:0000256" key="4">
    <source>
        <dbReference type="ARBA" id="ARBA00022821"/>
    </source>
</evidence>
<accession>A0A0E0IZ61</accession>
<keyword evidence="4" id="KW-0611">Plant defense</keyword>
<evidence type="ECO:0000256" key="2">
    <source>
        <dbReference type="ARBA" id="ARBA00022529"/>
    </source>
</evidence>
<dbReference type="Gramene" id="ONIVA11G05650.1">
    <property type="protein sequence ID" value="ONIVA11G05650.1"/>
    <property type="gene ID" value="ONIVA11G05650"/>
</dbReference>
<dbReference type="PANTHER" id="PTHR48224:SF1">
    <property type="entry name" value="DEFENSIN-LIKE PROTEIN 270"/>
    <property type="match status" value="1"/>
</dbReference>
<comment type="similarity">
    <text evidence="1">Belongs to the DEFL family.</text>
</comment>
<feature type="transmembrane region" description="Helical" evidence="5">
    <location>
        <begin position="119"/>
        <end position="141"/>
    </location>
</feature>
<dbReference type="EnsemblPlants" id="ONIVA11G05650.1">
    <property type="protein sequence ID" value="ONIVA11G05650.1"/>
    <property type="gene ID" value="ONIVA11G05650"/>
</dbReference>